<evidence type="ECO:0000313" key="2">
    <source>
        <dbReference type="Proteomes" id="UP001358586"/>
    </source>
</evidence>
<gene>
    <name evidence="1" type="ORF">PVK06_028223</name>
</gene>
<organism evidence="1 2">
    <name type="scientific">Gossypium arboreum</name>
    <name type="common">Tree cotton</name>
    <name type="synonym">Gossypium nanking</name>
    <dbReference type="NCBI Taxonomy" id="29729"/>
    <lineage>
        <taxon>Eukaryota</taxon>
        <taxon>Viridiplantae</taxon>
        <taxon>Streptophyta</taxon>
        <taxon>Embryophyta</taxon>
        <taxon>Tracheophyta</taxon>
        <taxon>Spermatophyta</taxon>
        <taxon>Magnoliopsida</taxon>
        <taxon>eudicotyledons</taxon>
        <taxon>Gunneridae</taxon>
        <taxon>Pentapetalae</taxon>
        <taxon>rosids</taxon>
        <taxon>malvids</taxon>
        <taxon>Malvales</taxon>
        <taxon>Malvaceae</taxon>
        <taxon>Malvoideae</taxon>
        <taxon>Gossypium</taxon>
    </lineage>
</organism>
<proteinExistence type="predicted"/>
<reference evidence="1 2" key="1">
    <citation type="submission" date="2023-03" db="EMBL/GenBank/DDBJ databases">
        <title>WGS of Gossypium arboreum.</title>
        <authorList>
            <person name="Yu D."/>
        </authorList>
    </citation>
    <scope>NUCLEOTIDE SEQUENCE [LARGE SCALE GENOMIC DNA]</scope>
    <source>
        <tissue evidence="1">Leaf</tissue>
    </source>
</reference>
<dbReference type="EMBL" id="JARKNE010000008">
    <property type="protein sequence ID" value="KAK5812783.1"/>
    <property type="molecule type" value="Genomic_DNA"/>
</dbReference>
<dbReference type="Proteomes" id="UP001358586">
    <property type="component" value="Chromosome 8"/>
</dbReference>
<accession>A0ABR0P2I6</accession>
<evidence type="ECO:0008006" key="3">
    <source>
        <dbReference type="Google" id="ProtNLM"/>
    </source>
</evidence>
<keyword evidence="2" id="KW-1185">Reference proteome</keyword>
<protein>
    <recommendedName>
        <fullName evidence="3">Zinc knuckle CX2CX4HX4C</fullName>
    </recommendedName>
</protein>
<sequence length="202" mass="22250">MTVFVDLHKPLASQVLVNGEIQWVEYKALPTICFLYGKYGHLKEMCHSLSTDKGNDTGKISGNSDLMELMTGGEGPRESKKGFKSGIASNWEDSNIDVGSGILEVGSRPEVAFGKIKEIINQNKHNERKLAVVDLGVNKQLESFSDSSKFSNSSINSNMMIAHFNPTFEESEGALVVLDENLLNLGKYSTVVFKEVRSSEKV</sequence>
<name>A0ABR0P2I6_GOSAR</name>
<comment type="caution">
    <text evidence="1">The sequence shown here is derived from an EMBL/GenBank/DDBJ whole genome shotgun (WGS) entry which is preliminary data.</text>
</comment>
<evidence type="ECO:0000313" key="1">
    <source>
        <dbReference type="EMBL" id="KAK5812783.1"/>
    </source>
</evidence>